<feature type="transmembrane region" description="Helical" evidence="1">
    <location>
        <begin position="6"/>
        <end position="27"/>
    </location>
</feature>
<evidence type="ECO:0000256" key="1">
    <source>
        <dbReference type="SAM" id="Phobius"/>
    </source>
</evidence>
<dbReference type="InterPro" id="IPR011397">
    <property type="entry name" value="YhfC"/>
</dbReference>
<feature type="transmembrane region" description="Helical" evidence="1">
    <location>
        <begin position="117"/>
        <end position="139"/>
    </location>
</feature>
<reference evidence="2" key="2">
    <citation type="submission" date="2020-09" db="EMBL/GenBank/DDBJ databases">
        <authorList>
            <person name="Sun Q."/>
            <person name="Zhou Y."/>
        </authorList>
    </citation>
    <scope>NUCLEOTIDE SEQUENCE</scope>
    <source>
        <strain evidence="2">CGMCC 1.15371</strain>
    </source>
</reference>
<feature type="transmembrane region" description="Helical" evidence="1">
    <location>
        <begin position="34"/>
        <end position="53"/>
    </location>
</feature>
<name>A0A8J2YIR7_9BACL</name>
<gene>
    <name evidence="2" type="ORF">GCM10011391_25200</name>
</gene>
<feature type="transmembrane region" description="Helical" evidence="1">
    <location>
        <begin position="230"/>
        <end position="250"/>
    </location>
</feature>
<dbReference type="RefSeq" id="WP_188694483.1">
    <property type="nucleotide sequence ID" value="NZ_BMIR01000011.1"/>
</dbReference>
<dbReference type="PIRSF" id="PIRSF033101">
    <property type="entry name" value="UCP033101"/>
    <property type="match status" value="1"/>
</dbReference>
<dbReference type="Pfam" id="PF10086">
    <property type="entry name" value="YhfC"/>
    <property type="match status" value="1"/>
</dbReference>
<feature type="transmembrane region" description="Helical" evidence="1">
    <location>
        <begin position="204"/>
        <end position="224"/>
    </location>
</feature>
<keyword evidence="3" id="KW-1185">Reference proteome</keyword>
<keyword evidence="1" id="KW-1133">Transmembrane helix</keyword>
<keyword evidence="1" id="KW-0472">Membrane</keyword>
<sequence length="263" mass="28467">MIAKSAYVGMIIQIIISAGVPIALLIYLQIKKALSWKAVGIGILVFIVFSRILETAAHHLFLNGNTLKWTDSGIAFAIYGGLAAGVFEEIGRYIGFKWLLKGKSHLTDGLSYGIGHGGIESLLIGTFAGVNALIISHLINTGTLASSLGSQFSAEDVQSLKEGFVNQGLGPYILGSIERLMAFILQLFLSLLVLLGVRRHAFKYVLAAIGLHAVFDFFPALYQAHLISSLWIIEAIICLFGIAAALMIYIMRPAFNTVDKPLE</sequence>
<dbReference type="AlphaFoldDB" id="A0A8J2YIR7"/>
<accession>A0A8J2YIR7</accession>
<keyword evidence="1" id="KW-0812">Transmembrane</keyword>
<feature type="transmembrane region" description="Helical" evidence="1">
    <location>
        <begin position="73"/>
        <end position="96"/>
    </location>
</feature>
<dbReference type="Proteomes" id="UP000628775">
    <property type="component" value="Unassembled WGS sequence"/>
</dbReference>
<evidence type="ECO:0000313" key="2">
    <source>
        <dbReference type="EMBL" id="GGE45326.1"/>
    </source>
</evidence>
<feature type="transmembrane region" description="Helical" evidence="1">
    <location>
        <begin position="180"/>
        <end position="197"/>
    </location>
</feature>
<proteinExistence type="predicted"/>
<evidence type="ECO:0000313" key="3">
    <source>
        <dbReference type="Proteomes" id="UP000628775"/>
    </source>
</evidence>
<reference evidence="2" key="1">
    <citation type="journal article" date="2014" name="Int. J. Syst. Evol. Microbiol.">
        <title>Complete genome sequence of Corynebacterium casei LMG S-19264T (=DSM 44701T), isolated from a smear-ripened cheese.</title>
        <authorList>
            <consortium name="US DOE Joint Genome Institute (JGI-PGF)"/>
            <person name="Walter F."/>
            <person name="Albersmeier A."/>
            <person name="Kalinowski J."/>
            <person name="Ruckert C."/>
        </authorList>
    </citation>
    <scope>NUCLEOTIDE SEQUENCE</scope>
    <source>
        <strain evidence="2">CGMCC 1.15371</strain>
    </source>
</reference>
<organism evidence="2 3">
    <name type="scientific">Pullulanibacillus camelliae</name>
    <dbReference type="NCBI Taxonomy" id="1707096"/>
    <lineage>
        <taxon>Bacteria</taxon>
        <taxon>Bacillati</taxon>
        <taxon>Bacillota</taxon>
        <taxon>Bacilli</taxon>
        <taxon>Bacillales</taxon>
        <taxon>Sporolactobacillaceae</taxon>
        <taxon>Pullulanibacillus</taxon>
    </lineage>
</organism>
<protein>
    <submittedName>
        <fullName evidence="2">Membrane protein</fullName>
    </submittedName>
</protein>
<comment type="caution">
    <text evidence="2">The sequence shown here is derived from an EMBL/GenBank/DDBJ whole genome shotgun (WGS) entry which is preliminary data.</text>
</comment>
<dbReference type="EMBL" id="BMIR01000011">
    <property type="protein sequence ID" value="GGE45326.1"/>
    <property type="molecule type" value="Genomic_DNA"/>
</dbReference>